<dbReference type="EMBL" id="FPKX01000034">
    <property type="protein sequence ID" value="SFZ98148.1"/>
    <property type="molecule type" value="Genomic_DNA"/>
</dbReference>
<dbReference type="SUPFAM" id="SSF53335">
    <property type="entry name" value="S-adenosyl-L-methionine-dependent methyltransferases"/>
    <property type="match status" value="1"/>
</dbReference>
<dbReference type="AlphaFoldDB" id="A0A1W1EDQ9"/>
<accession>A0A1W1EDQ9</accession>
<keyword evidence="1" id="KW-0489">Methyltransferase</keyword>
<protein>
    <submittedName>
        <fullName evidence="1">Methyltransferase-related protein</fullName>
    </submittedName>
</protein>
<keyword evidence="1" id="KW-0808">Transferase</keyword>
<dbReference type="GO" id="GO:0008168">
    <property type="term" value="F:methyltransferase activity"/>
    <property type="evidence" value="ECO:0007669"/>
    <property type="project" value="UniProtKB-KW"/>
</dbReference>
<dbReference type="Gene3D" id="3.40.50.150">
    <property type="entry name" value="Vaccinia Virus protein VP39"/>
    <property type="match status" value="1"/>
</dbReference>
<reference evidence="1" key="1">
    <citation type="submission" date="2016-10" db="EMBL/GenBank/DDBJ databases">
        <authorList>
            <person name="de Groot N.N."/>
        </authorList>
    </citation>
    <scope>NUCLEOTIDE SEQUENCE</scope>
</reference>
<dbReference type="InterPro" id="IPR029063">
    <property type="entry name" value="SAM-dependent_MTases_sf"/>
</dbReference>
<organism evidence="1">
    <name type="scientific">hydrothermal vent metagenome</name>
    <dbReference type="NCBI Taxonomy" id="652676"/>
    <lineage>
        <taxon>unclassified sequences</taxon>
        <taxon>metagenomes</taxon>
        <taxon>ecological metagenomes</taxon>
    </lineage>
</organism>
<sequence>MPFVDDKNKISYYHCKDCEYIFKHPSLYKDIEDQKERYDLHDNSAMNDGYRAYFQRFIDFMLPLVENSKDALDFGCGESSLLASMLEEEGIACDYYDPIYHPNGLEDTKKYDLIVSTEVFEHLQNPKKIFEMLLKRLNVGGYLAIQTEFHTNEISSFLNWYYIKDPTHIVFFRAHTFEVLSSLYNCKVVDDNGKNMIVIKKK</sequence>
<dbReference type="GO" id="GO:0032259">
    <property type="term" value="P:methylation"/>
    <property type="evidence" value="ECO:0007669"/>
    <property type="project" value="UniProtKB-KW"/>
</dbReference>
<proteinExistence type="predicted"/>
<gene>
    <name evidence="1" type="ORF">MNB_SV-5-1245</name>
</gene>
<evidence type="ECO:0000313" key="1">
    <source>
        <dbReference type="EMBL" id="SFZ98148.1"/>
    </source>
</evidence>
<dbReference type="Pfam" id="PF13489">
    <property type="entry name" value="Methyltransf_23"/>
    <property type="match status" value="1"/>
</dbReference>
<name>A0A1W1EDQ9_9ZZZZ</name>